<proteinExistence type="predicted"/>
<keyword evidence="2" id="KW-1185">Reference proteome</keyword>
<evidence type="ECO:0000313" key="1">
    <source>
        <dbReference type="EMBL" id="EHP45736.1"/>
    </source>
</evidence>
<sequence length="416" mass="47227">MKKISTLVGLTCLLSIFGIGLKAQKVQVASISEKKDLHNFYTIMKEAFPLAYNDPTAPRFIFFDNDRRFVFGVGGYVQVNGVYDFNGVESYDFFTTSTIAPKGHQPGSSYGITVNQSRLFFKLVGDTDVGRLVSYIEMEFQGPDNTPRLNQAFVQFKGFLIGKAWSTFCDMPAVPTTIDEEGPSSGIEVRQPQIRYTYQFNKNWQASLALEYDIPDYTNQTDNYTAKIRQRIPDIPLVAKYSFNNGGHLQAGAILRNIYYKDNLTDKDKIVTGWGTTLSGDIYFTKTTSFMFQGVYGKAIANYIQDISALGYDLIPNPDKSGRLKASSMWGFFGAIQQNWRPNLYSTVVYSYARMENIGSMARTNYKFAQYAAANLLWNFTEYGTTGIEYVFGRRNNFDKSYGNANRINMMVQYRF</sequence>
<dbReference type="STRING" id="742817.HMPREF9449_02708"/>
<dbReference type="RefSeq" id="WP_009137852.1">
    <property type="nucleotide sequence ID" value="NZ_JH594597.1"/>
</dbReference>
<comment type="caution">
    <text evidence="1">The sequence shown here is derived from an EMBL/GenBank/DDBJ whole genome shotgun (WGS) entry which is preliminary data.</text>
</comment>
<accession>H1DKC2</accession>
<dbReference type="Pfam" id="PF19577">
    <property type="entry name" value="DcaP"/>
    <property type="match status" value="1"/>
</dbReference>
<dbReference type="GeneID" id="98070239"/>
<evidence type="ECO:0008006" key="3">
    <source>
        <dbReference type="Google" id="ProtNLM"/>
    </source>
</evidence>
<dbReference type="AlphaFoldDB" id="H1DKC2"/>
<dbReference type="PATRIC" id="fig|742817.3.peg.2900"/>
<name>H1DKC2_9BACT</name>
<reference evidence="1 2" key="1">
    <citation type="submission" date="2012-01" db="EMBL/GenBank/DDBJ databases">
        <title>The Genome Sequence of Odoribacter laneus YIT 12061.</title>
        <authorList>
            <consortium name="The Broad Institute Genome Sequencing Platform"/>
            <person name="Earl A."/>
            <person name="Ward D."/>
            <person name="Feldgarden M."/>
            <person name="Gevers D."/>
            <person name="Morotomi M."/>
            <person name="Young S.K."/>
            <person name="Zeng Q."/>
            <person name="Gargeya S."/>
            <person name="Fitzgerald M."/>
            <person name="Haas B."/>
            <person name="Abouelleil A."/>
            <person name="Alvarado L."/>
            <person name="Arachchi H.M."/>
            <person name="Berlin A."/>
            <person name="Chapman S.B."/>
            <person name="Gearin G."/>
            <person name="Goldberg J."/>
            <person name="Griggs A."/>
            <person name="Gujja S."/>
            <person name="Hansen M."/>
            <person name="Heiman D."/>
            <person name="Howarth C."/>
            <person name="Larimer J."/>
            <person name="Lui A."/>
            <person name="MacDonald P.J.P."/>
            <person name="McCowen C."/>
            <person name="Montmayeur A."/>
            <person name="Murphy C."/>
            <person name="Neiman D."/>
            <person name="Pearson M."/>
            <person name="Priest M."/>
            <person name="Roberts A."/>
            <person name="Saif S."/>
            <person name="Shea T."/>
            <person name="Sisk P."/>
            <person name="Stolte C."/>
            <person name="Sykes S."/>
            <person name="Wortman J."/>
            <person name="Nusbaum C."/>
            <person name="Birren B."/>
        </authorList>
    </citation>
    <scope>NUCLEOTIDE SEQUENCE [LARGE SCALE GENOMIC DNA]</scope>
    <source>
        <strain evidence="1 2">YIT 12061</strain>
    </source>
</reference>
<dbReference type="InterPro" id="IPR045748">
    <property type="entry name" value="DcaP"/>
</dbReference>
<dbReference type="HOGENOM" id="CLU_649963_0_0_10"/>
<protein>
    <recommendedName>
        <fullName evidence="3">Porin</fullName>
    </recommendedName>
</protein>
<organism evidence="1 2">
    <name type="scientific">Odoribacter laneus YIT 12061</name>
    <dbReference type="NCBI Taxonomy" id="742817"/>
    <lineage>
        <taxon>Bacteria</taxon>
        <taxon>Pseudomonadati</taxon>
        <taxon>Bacteroidota</taxon>
        <taxon>Bacteroidia</taxon>
        <taxon>Bacteroidales</taxon>
        <taxon>Odoribacteraceae</taxon>
        <taxon>Odoribacter</taxon>
    </lineage>
</organism>
<gene>
    <name evidence="1" type="ORF">HMPREF9449_02708</name>
</gene>
<dbReference type="eggNOG" id="COG2911">
    <property type="taxonomic scope" value="Bacteria"/>
</dbReference>
<dbReference type="SUPFAM" id="SSF56935">
    <property type="entry name" value="Porins"/>
    <property type="match status" value="1"/>
</dbReference>
<dbReference type="Proteomes" id="UP000004892">
    <property type="component" value="Unassembled WGS sequence"/>
</dbReference>
<dbReference type="EMBL" id="ADMC01000028">
    <property type="protein sequence ID" value="EHP45736.1"/>
    <property type="molecule type" value="Genomic_DNA"/>
</dbReference>
<evidence type="ECO:0000313" key="2">
    <source>
        <dbReference type="Proteomes" id="UP000004892"/>
    </source>
</evidence>